<dbReference type="Gene3D" id="3.40.50.970">
    <property type="match status" value="2"/>
</dbReference>
<dbReference type="GO" id="GO:0006098">
    <property type="term" value="P:pentose-phosphate shunt"/>
    <property type="evidence" value="ECO:0007669"/>
    <property type="project" value="TreeGrafter"/>
</dbReference>
<dbReference type="InterPro" id="IPR005474">
    <property type="entry name" value="Transketolase_N"/>
</dbReference>
<keyword evidence="4" id="KW-0808">Transferase</keyword>
<evidence type="ECO:0000259" key="2">
    <source>
        <dbReference type="Pfam" id="PF00456"/>
    </source>
</evidence>
<protein>
    <submittedName>
        <fullName evidence="4">Transketolase</fullName>
        <ecNumber evidence="4">2.2.1.1</ecNumber>
    </submittedName>
</protein>
<dbReference type="EMBL" id="FPHY01000152">
    <property type="protein sequence ID" value="SFV87113.1"/>
    <property type="molecule type" value="Genomic_DNA"/>
</dbReference>
<dbReference type="Pfam" id="PF00456">
    <property type="entry name" value="Transketolase_N"/>
    <property type="match status" value="1"/>
</dbReference>
<accession>A0A1W1DZI3</accession>
<dbReference type="InterPro" id="IPR029061">
    <property type="entry name" value="THDP-binding"/>
</dbReference>
<organism evidence="4">
    <name type="scientific">hydrothermal vent metagenome</name>
    <dbReference type="NCBI Taxonomy" id="652676"/>
    <lineage>
        <taxon>unclassified sequences</taxon>
        <taxon>metagenomes</taxon>
        <taxon>ecological metagenomes</taxon>
    </lineage>
</organism>
<dbReference type="InterPro" id="IPR005475">
    <property type="entry name" value="Transketolase-like_Pyr-bd"/>
</dbReference>
<dbReference type="SUPFAM" id="SSF52518">
    <property type="entry name" value="Thiamin diphosphate-binding fold (THDP-binding)"/>
    <property type="match status" value="2"/>
</dbReference>
<dbReference type="GO" id="GO:0005829">
    <property type="term" value="C:cytosol"/>
    <property type="evidence" value="ECO:0007669"/>
    <property type="project" value="TreeGrafter"/>
</dbReference>
<dbReference type="InterPro" id="IPR033247">
    <property type="entry name" value="Transketolase_fam"/>
</dbReference>
<evidence type="ECO:0000256" key="1">
    <source>
        <dbReference type="ARBA" id="ARBA00049473"/>
    </source>
</evidence>
<dbReference type="PANTHER" id="PTHR43522">
    <property type="entry name" value="TRANSKETOLASE"/>
    <property type="match status" value="1"/>
</dbReference>
<dbReference type="EC" id="2.2.1.1" evidence="4"/>
<name>A0A1W1DZI3_9ZZZZ</name>
<dbReference type="AlphaFoldDB" id="A0A1W1DZI3"/>
<reference evidence="4" key="1">
    <citation type="submission" date="2016-10" db="EMBL/GenBank/DDBJ databases">
        <authorList>
            <person name="de Groot N.N."/>
        </authorList>
    </citation>
    <scope>NUCLEOTIDE SEQUENCE</scope>
</reference>
<dbReference type="PANTHER" id="PTHR43522:SF2">
    <property type="entry name" value="TRANSKETOLASE 1-RELATED"/>
    <property type="match status" value="1"/>
</dbReference>
<feature type="domain" description="Transketolase-like pyrimidine-binding" evidence="3">
    <location>
        <begin position="175"/>
        <end position="237"/>
    </location>
</feature>
<evidence type="ECO:0000259" key="3">
    <source>
        <dbReference type="Pfam" id="PF02779"/>
    </source>
</evidence>
<sequence length="250" mass="27215">MAFWDDNDISIDGHIGDWMEKGVPGRFKSYDWHVVAVDGHDAEAIGKAIEEAKAVTDKPSLICCKTTIGFGSPNLAGTHDCHGAPLGDDEIAATRKQLSWEHAPFEIPADVYAGWDHKAQGATDEAAWDDKFAAYKAAFPTEATEFIRRTAGDLPANFEVEMDAFIAKTQDEMPKIASRQASQAAIEAMGPLLPEMFGGSADLTGSNLTNWSGTVKVNKENANGNYLSWGVREFGTVQHISQLSNWQPLE</sequence>
<proteinExistence type="predicted"/>
<dbReference type="Pfam" id="PF02779">
    <property type="entry name" value="Transket_pyr"/>
    <property type="match status" value="1"/>
</dbReference>
<evidence type="ECO:0000313" key="4">
    <source>
        <dbReference type="EMBL" id="SFV87113.1"/>
    </source>
</evidence>
<dbReference type="GO" id="GO:0004802">
    <property type="term" value="F:transketolase activity"/>
    <property type="evidence" value="ECO:0007669"/>
    <property type="project" value="UniProtKB-EC"/>
</dbReference>
<gene>
    <name evidence="4" type="ORF">MNB_SUP05-SYMBIONT-4-157</name>
</gene>
<feature type="domain" description="Transketolase N-terminal" evidence="2">
    <location>
        <begin position="2"/>
        <end position="155"/>
    </location>
</feature>
<comment type="catalytic activity">
    <reaction evidence="1">
        <text>D-sedoheptulose 7-phosphate + D-glyceraldehyde 3-phosphate = aldehydo-D-ribose 5-phosphate + D-xylulose 5-phosphate</text>
        <dbReference type="Rhea" id="RHEA:10508"/>
        <dbReference type="ChEBI" id="CHEBI:57483"/>
        <dbReference type="ChEBI" id="CHEBI:57737"/>
        <dbReference type="ChEBI" id="CHEBI:58273"/>
        <dbReference type="ChEBI" id="CHEBI:59776"/>
        <dbReference type="EC" id="2.2.1.1"/>
    </reaction>
</comment>